<dbReference type="InterPro" id="IPR041470">
    <property type="entry name" value="GCP_N"/>
</dbReference>
<proteinExistence type="inferred from homology"/>
<dbReference type="GO" id="GO:0051321">
    <property type="term" value="P:meiotic cell cycle"/>
    <property type="evidence" value="ECO:0007669"/>
    <property type="project" value="TreeGrafter"/>
</dbReference>
<keyword evidence="3 5" id="KW-0493">Microtubule</keyword>
<reference evidence="9 10" key="1">
    <citation type="submission" date="2019-03" db="EMBL/GenBank/DDBJ databases">
        <title>Rhodosporidium diobovatum UCD-FST 08-225 genome sequencing, assembly, and annotation.</title>
        <authorList>
            <person name="Fakankun I.U."/>
            <person name="Fristensky B."/>
            <person name="Levin D.B."/>
        </authorList>
    </citation>
    <scope>NUCLEOTIDE SEQUENCE [LARGE SCALE GENOMIC DNA]</scope>
    <source>
        <strain evidence="9 10">UCD-FST 08-225</strain>
    </source>
</reference>
<feature type="compositionally biased region" description="Basic and acidic residues" evidence="6">
    <location>
        <begin position="1"/>
        <end position="11"/>
    </location>
</feature>
<dbReference type="Pfam" id="PF04130">
    <property type="entry name" value="GCP_C_terminal"/>
    <property type="match status" value="1"/>
</dbReference>
<feature type="region of interest" description="Disordered" evidence="6">
    <location>
        <begin position="495"/>
        <end position="521"/>
    </location>
</feature>
<keyword evidence="2 5" id="KW-0963">Cytoplasm</keyword>
<dbReference type="GO" id="GO:0051225">
    <property type="term" value="P:spindle assembly"/>
    <property type="evidence" value="ECO:0007669"/>
    <property type="project" value="TreeGrafter"/>
</dbReference>
<evidence type="ECO:0000256" key="6">
    <source>
        <dbReference type="SAM" id="MobiDB-lite"/>
    </source>
</evidence>
<dbReference type="InterPro" id="IPR042241">
    <property type="entry name" value="GCP_C_sf"/>
</dbReference>
<feature type="compositionally biased region" description="Polar residues" evidence="6">
    <location>
        <begin position="28"/>
        <end position="39"/>
    </location>
</feature>
<dbReference type="EMBL" id="SOZI01000046">
    <property type="protein sequence ID" value="TNY21299.1"/>
    <property type="molecule type" value="Genomic_DNA"/>
</dbReference>
<keyword evidence="4 5" id="KW-0206">Cytoskeleton</keyword>
<protein>
    <recommendedName>
        <fullName evidence="5">Spindle pole body component</fullName>
    </recommendedName>
</protein>
<organism evidence="9 10">
    <name type="scientific">Rhodotorula diobovata</name>
    <dbReference type="NCBI Taxonomy" id="5288"/>
    <lineage>
        <taxon>Eukaryota</taxon>
        <taxon>Fungi</taxon>
        <taxon>Dikarya</taxon>
        <taxon>Basidiomycota</taxon>
        <taxon>Pucciniomycotina</taxon>
        <taxon>Microbotryomycetes</taxon>
        <taxon>Sporidiobolales</taxon>
        <taxon>Sporidiobolaceae</taxon>
        <taxon>Rhodotorula</taxon>
    </lineage>
</organism>
<name>A0A5C5FYH9_9BASI</name>
<feature type="compositionally biased region" description="Low complexity" evidence="6">
    <location>
        <begin position="12"/>
        <end position="27"/>
    </location>
</feature>
<dbReference type="STRING" id="5288.A0A5C5FYH9"/>
<dbReference type="InterPro" id="IPR040457">
    <property type="entry name" value="GCP_C"/>
</dbReference>
<evidence type="ECO:0000256" key="3">
    <source>
        <dbReference type="ARBA" id="ARBA00022701"/>
    </source>
</evidence>
<dbReference type="GO" id="GO:0000930">
    <property type="term" value="C:gamma-tubulin complex"/>
    <property type="evidence" value="ECO:0007669"/>
    <property type="project" value="UniProtKB-ARBA"/>
</dbReference>
<dbReference type="GO" id="GO:0043015">
    <property type="term" value="F:gamma-tubulin binding"/>
    <property type="evidence" value="ECO:0007669"/>
    <property type="project" value="InterPro"/>
</dbReference>
<dbReference type="GO" id="GO:0007020">
    <property type="term" value="P:microtubule nucleation"/>
    <property type="evidence" value="ECO:0007669"/>
    <property type="project" value="InterPro"/>
</dbReference>
<dbReference type="GO" id="GO:0000278">
    <property type="term" value="P:mitotic cell cycle"/>
    <property type="evidence" value="ECO:0007669"/>
    <property type="project" value="TreeGrafter"/>
</dbReference>
<dbReference type="Proteomes" id="UP000311382">
    <property type="component" value="Unassembled WGS sequence"/>
</dbReference>
<dbReference type="GO" id="GO:0044732">
    <property type="term" value="C:mitotic spindle pole body"/>
    <property type="evidence" value="ECO:0007669"/>
    <property type="project" value="TreeGrafter"/>
</dbReference>
<evidence type="ECO:0000256" key="1">
    <source>
        <dbReference type="ARBA" id="ARBA00010337"/>
    </source>
</evidence>
<gene>
    <name evidence="9" type="ORF">DMC30DRAFT_205682</name>
</gene>
<evidence type="ECO:0000259" key="7">
    <source>
        <dbReference type="Pfam" id="PF04130"/>
    </source>
</evidence>
<dbReference type="InterPro" id="IPR007259">
    <property type="entry name" value="GCP"/>
</dbReference>
<dbReference type="Pfam" id="PF17681">
    <property type="entry name" value="GCP_N_terminal"/>
    <property type="match status" value="1"/>
</dbReference>
<feature type="compositionally biased region" description="Low complexity" evidence="6">
    <location>
        <begin position="76"/>
        <end position="87"/>
    </location>
</feature>
<evidence type="ECO:0000256" key="4">
    <source>
        <dbReference type="ARBA" id="ARBA00023212"/>
    </source>
</evidence>
<evidence type="ECO:0000313" key="9">
    <source>
        <dbReference type="EMBL" id="TNY21299.1"/>
    </source>
</evidence>
<dbReference type="GO" id="GO:0031122">
    <property type="term" value="P:cytoplasmic microtubule organization"/>
    <property type="evidence" value="ECO:0007669"/>
    <property type="project" value="TreeGrafter"/>
</dbReference>
<dbReference type="OrthoDB" id="2192946at2759"/>
<accession>A0A5C5FYH9</accession>
<dbReference type="GO" id="GO:0051011">
    <property type="term" value="F:microtubule minus-end binding"/>
    <property type="evidence" value="ECO:0007669"/>
    <property type="project" value="TreeGrafter"/>
</dbReference>
<dbReference type="PANTHER" id="PTHR19302">
    <property type="entry name" value="GAMMA TUBULIN COMPLEX PROTEIN"/>
    <property type="match status" value="1"/>
</dbReference>
<feature type="region of interest" description="Disordered" evidence="6">
    <location>
        <begin position="1"/>
        <end position="179"/>
    </location>
</feature>
<feature type="domain" description="Gamma tubulin complex component protein N-terminal" evidence="8">
    <location>
        <begin position="208"/>
        <end position="603"/>
    </location>
</feature>
<comment type="similarity">
    <text evidence="1 5">Belongs to the TUBGCP family.</text>
</comment>
<dbReference type="AlphaFoldDB" id="A0A5C5FYH9"/>
<dbReference type="PANTHER" id="PTHR19302:SF13">
    <property type="entry name" value="GAMMA-TUBULIN COMPLEX COMPONENT 2"/>
    <property type="match status" value="1"/>
</dbReference>
<evidence type="ECO:0000256" key="5">
    <source>
        <dbReference type="RuleBase" id="RU363050"/>
    </source>
</evidence>
<dbReference type="GO" id="GO:0000922">
    <property type="term" value="C:spindle pole"/>
    <property type="evidence" value="ECO:0007669"/>
    <property type="project" value="InterPro"/>
</dbReference>
<evidence type="ECO:0000259" key="8">
    <source>
        <dbReference type="Pfam" id="PF17681"/>
    </source>
</evidence>
<keyword evidence="10" id="KW-1185">Reference proteome</keyword>
<dbReference type="Gene3D" id="1.20.120.1900">
    <property type="entry name" value="Gamma-tubulin complex, C-terminal domain"/>
    <property type="match status" value="1"/>
</dbReference>
<comment type="subcellular location">
    <subcellularLocation>
        <location evidence="5">Cytoplasm</location>
        <location evidence="5">Cytoskeleton</location>
        <location evidence="5">Microtubule organizing center</location>
    </subcellularLocation>
</comment>
<feature type="domain" description="Gamma tubulin complex component C-terminal" evidence="7">
    <location>
        <begin position="606"/>
        <end position="953"/>
    </location>
</feature>
<evidence type="ECO:0000256" key="2">
    <source>
        <dbReference type="ARBA" id="ARBA00022490"/>
    </source>
</evidence>
<sequence length="966" mass="108138">MTERVRSDSRASYRSSRPASALSASSSQGTHRPTSSSALGYNARPPQHPKTPKPSAARYGGLAERDLQKLQSSIRAASKTTGASATAYRNRAEPLKEADDEDEAARAAPEGSFIAERSFSRAPVNSRLPHLSPHRVAGQPAQGARSRRTQDARDDPDDISDSGSTVEDAEEDEATRVQKEKLRRRNLGLDKEPLEGLSAELQEALMTEDLLSVLMGIEGRYIEYDTAYTPEDDYERLQGAHFVVNGDLDPRIATLVQRFLPLATYYTGVTAFVQEYSVLEHGTVNHALCAAIREMLRDYLVLLARLEEQFNSSSSFTLQRFWLLVHPALNTLSLLHTLTTEIVSLSVPSQDDESEGGSDTEASDDGYGAGLGDVLAELNAATAAARPASASNQATWRFGPSLGGETLHLVSSLLTRTSGDPSAKSLYSHLLLRASQPYARILLEWISTGRLEDRYDEFCVREQRGYNAGSLDADYTDEYWERRYTLRDRTGDRAAASAAAPGAQGKAPIRSAHASAVDDRPRERGLAGGAVVPGFLEPWADKILFAGKYLNVIRECGIEVEVPVEAGEGDDDVVDMQEESFYKKIDTAYAYANKTLLKLLLEEEHLVSRLETIKQYFFINHGDVFTHFLDMAEKELGKRKRRIMLERLQTQLDLALLRASPTTAAAPDAFKDDLRIVFEDVTVAEWLLKVVNQTGALVGPDGVPVDALDSGKKAAADKQAKDPGEHTGWDVFNLDYSLTFPLSLVLSRRSITFYQMIFRHLLRLKHLERVFQDTWTEHLKTPAWRRRSPYPELQAWKGRVFALRARMYDFIQQMFDFAVSEVLEVRWAELRAKLEKCETVDQLLNDHDDFLNTCTNECLLTNEKLLDLFHQRLFNTCYVYANYTSSFTKIVVTCEAQANGDWARLGGEFKKHWEFLSRFEIHFNHHISQALSFLQLHAARENSGILPLIVRLSSLKIEDANKVGGR</sequence>
<dbReference type="GO" id="GO:0005874">
    <property type="term" value="C:microtubule"/>
    <property type="evidence" value="ECO:0007669"/>
    <property type="project" value="UniProtKB-KW"/>
</dbReference>
<feature type="compositionally biased region" description="Low complexity" evidence="6">
    <location>
        <begin position="495"/>
        <end position="508"/>
    </location>
</feature>
<comment type="caution">
    <text evidence="9">The sequence shown here is derived from an EMBL/GenBank/DDBJ whole genome shotgun (WGS) entry which is preliminary data.</text>
</comment>
<evidence type="ECO:0000313" key="10">
    <source>
        <dbReference type="Proteomes" id="UP000311382"/>
    </source>
</evidence>